<sequence length="423" mass="47586">MASVSKVGLGSDPTQIVNKQCNKCKIEVVHAFIRCVKCDVMYHKSCLQVMQKRNKKCTVLSDNEMICDQHGIEQESPVVQDITAFLNSGNFFNVLNDSILRATAPLVAEVEKLRQEVNDLKSSNIDLVRLLTDFSQKHNTMRHPSSTYGTIPEVSAVRSFKNSQQLKQHNHQKLTTSTETNDHVVGNIEENHRIEEPSQHRLTTKSIETRTSLYRLNQNNNFPDATKTELSPSCPTSLKTSTKSSLIIDTVPIVDDTKSTTSEKQTLTVDTVQDDFHEVLSRKFKRKFLRGKAKLPEGSTSLKAAPGMSHIYIGNVELNVRCEDLVDYLKGRFPNEEVIIKALPKRENAKSKAFQISVASELYTSLMKEEIWPTGIVIKKFHFLSGKKKETITGGNAQMNKTQQKETALSQFITKTQEASEAN</sequence>
<dbReference type="Proteomes" id="UP001168821">
    <property type="component" value="Unassembled WGS sequence"/>
</dbReference>
<dbReference type="AlphaFoldDB" id="A0AA38M3K0"/>
<evidence type="ECO:0000313" key="1">
    <source>
        <dbReference type="EMBL" id="KAJ3641559.1"/>
    </source>
</evidence>
<protein>
    <submittedName>
        <fullName evidence="1">Uncharacterized protein</fullName>
    </submittedName>
</protein>
<dbReference type="CDD" id="cd15566">
    <property type="entry name" value="PHD3_NSD"/>
    <property type="match status" value="1"/>
</dbReference>
<comment type="caution">
    <text evidence="1">The sequence shown here is derived from an EMBL/GenBank/DDBJ whole genome shotgun (WGS) entry which is preliminary data.</text>
</comment>
<name>A0AA38M3K0_9CUCU</name>
<gene>
    <name evidence="1" type="ORF">Zmor_028062</name>
</gene>
<proteinExistence type="predicted"/>
<reference evidence="1" key="1">
    <citation type="journal article" date="2023" name="G3 (Bethesda)">
        <title>Whole genome assemblies of Zophobas morio and Tenebrio molitor.</title>
        <authorList>
            <person name="Kaur S."/>
            <person name="Stinson S.A."/>
            <person name="diCenzo G.C."/>
        </authorList>
    </citation>
    <scope>NUCLEOTIDE SEQUENCE</scope>
    <source>
        <strain evidence="1">QUZm001</strain>
    </source>
</reference>
<accession>A0AA38M3K0</accession>
<dbReference type="EMBL" id="JALNTZ010000009">
    <property type="protein sequence ID" value="KAJ3641559.1"/>
    <property type="molecule type" value="Genomic_DNA"/>
</dbReference>
<organism evidence="1 2">
    <name type="scientific">Zophobas morio</name>
    <dbReference type="NCBI Taxonomy" id="2755281"/>
    <lineage>
        <taxon>Eukaryota</taxon>
        <taxon>Metazoa</taxon>
        <taxon>Ecdysozoa</taxon>
        <taxon>Arthropoda</taxon>
        <taxon>Hexapoda</taxon>
        <taxon>Insecta</taxon>
        <taxon>Pterygota</taxon>
        <taxon>Neoptera</taxon>
        <taxon>Endopterygota</taxon>
        <taxon>Coleoptera</taxon>
        <taxon>Polyphaga</taxon>
        <taxon>Cucujiformia</taxon>
        <taxon>Tenebrionidae</taxon>
        <taxon>Zophobas</taxon>
    </lineage>
</organism>
<keyword evidence="2" id="KW-1185">Reference proteome</keyword>
<evidence type="ECO:0000313" key="2">
    <source>
        <dbReference type="Proteomes" id="UP001168821"/>
    </source>
</evidence>